<accession>A0ABP8DIN3</accession>
<keyword evidence="1" id="KW-1133">Transmembrane helix</keyword>
<evidence type="ECO:0000313" key="3">
    <source>
        <dbReference type="Proteomes" id="UP001500620"/>
    </source>
</evidence>
<evidence type="ECO:0000313" key="2">
    <source>
        <dbReference type="EMBL" id="GAA4256814.1"/>
    </source>
</evidence>
<feature type="transmembrane region" description="Helical" evidence="1">
    <location>
        <begin position="34"/>
        <end position="56"/>
    </location>
</feature>
<name>A0ABP8DIN3_9ACTN</name>
<dbReference type="RefSeq" id="WP_345133781.1">
    <property type="nucleotide sequence ID" value="NZ_BAABAT010000025.1"/>
</dbReference>
<dbReference type="EMBL" id="BAABAT010000025">
    <property type="protein sequence ID" value="GAA4256814.1"/>
    <property type="molecule type" value="Genomic_DNA"/>
</dbReference>
<sequence length="60" mass="6407">MAAVSGTAAYAISRGELVAPNEFPVRYHGSAQKAYGATFMVFIALFATILTVWAGYDVFS</sequence>
<gene>
    <name evidence="2" type="ORF">GCM10022255_071180</name>
</gene>
<keyword evidence="1" id="KW-0812">Transmembrane</keyword>
<protein>
    <submittedName>
        <fullName evidence="2">Uncharacterized protein</fullName>
    </submittedName>
</protein>
<reference evidence="3" key="1">
    <citation type="journal article" date="2019" name="Int. J. Syst. Evol. Microbiol.">
        <title>The Global Catalogue of Microorganisms (GCM) 10K type strain sequencing project: providing services to taxonomists for standard genome sequencing and annotation.</title>
        <authorList>
            <consortium name="The Broad Institute Genomics Platform"/>
            <consortium name="The Broad Institute Genome Sequencing Center for Infectious Disease"/>
            <person name="Wu L."/>
            <person name="Ma J."/>
        </authorList>
    </citation>
    <scope>NUCLEOTIDE SEQUENCE [LARGE SCALE GENOMIC DNA]</scope>
    <source>
        <strain evidence="3">JCM 17441</strain>
    </source>
</reference>
<keyword evidence="1" id="KW-0472">Membrane</keyword>
<dbReference type="Proteomes" id="UP001500620">
    <property type="component" value="Unassembled WGS sequence"/>
</dbReference>
<proteinExistence type="predicted"/>
<evidence type="ECO:0000256" key="1">
    <source>
        <dbReference type="SAM" id="Phobius"/>
    </source>
</evidence>
<keyword evidence="3" id="KW-1185">Reference proteome</keyword>
<comment type="caution">
    <text evidence="2">The sequence shown here is derived from an EMBL/GenBank/DDBJ whole genome shotgun (WGS) entry which is preliminary data.</text>
</comment>
<organism evidence="2 3">
    <name type="scientific">Dactylosporangium darangshiense</name>
    <dbReference type="NCBI Taxonomy" id="579108"/>
    <lineage>
        <taxon>Bacteria</taxon>
        <taxon>Bacillati</taxon>
        <taxon>Actinomycetota</taxon>
        <taxon>Actinomycetes</taxon>
        <taxon>Micromonosporales</taxon>
        <taxon>Micromonosporaceae</taxon>
        <taxon>Dactylosporangium</taxon>
    </lineage>
</organism>